<comment type="caution">
    <text evidence="4">The sequence shown here is derived from an EMBL/GenBank/DDBJ whole genome shotgun (WGS) entry which is preliminary data.</text>
</comment>
<keyword evidence="1" id="KW-0175">Coiled coil</keyword>
<protein>
    <submittedName>
        <fullName evidence="4">Uncharacterized protein</fullName>
    </submittedName>
</protein>
<sequence length="384" mass="45025">MAQKASKPEEEKETPGAFSRLLAFVTEPSDTELQNTELQKYREQVLETQELEKMKKERRKSRREKVKHRQQEKLAELTEKKHPAVHPIDAGKARSRTQLYQFDATGAFYSLEEDDSNSSSPSSSKSSMTKMRASVGSAKTAGTGSDSRSLHQNFLGHSVGPSHFAAQDTEQDLLKKYKEKRKRRISQLYTGELMYHHDLSYVWDHLTDHSKFYDKLDEMTRMKYPITPEIQEKLDKIQKRMEKEKEKKQRIKDGRGNVVMRRFRKIGKRLLHMFQNTHLGYVFKVTPRYYQMIPVVPIHCRRCRNLLKDTLEVHWTPIGIAFAVLFPLLGVLCCLSYREFVCVVCQEIYMYGDYPSRCRPLDKSHLITETNVKFKRRSFKRASM</sequence>
<dbReference type="EMBL" id="LNIX01000004">
    <property type="protein sequence ID" value="OXA56136.1"/>
    <property type="molecule type" value="Genomic_DNA"/>
</dbReference>
<keyword evidence="3" id="KW-1133">Transmembrane helix</keyword>
<dbReference type="Pfam" id="PF10164">
    <property type="entry name" value="BRI3"/>
    <property type="match status" value="1"/>
</dbReference>
<accession>A0A226EHN5</accession>
<keyword evidence="3" id="KW-0812">Transmembrane</keyword>
<evidence type="ECO:0000313" key="4">
    <source>
        <dbReference type="EMBL" id="OXA56136.1"/>
    </source>
</evidence>
<evidence type="ECO:0000256" key="2">
    <source>
        <dbReference type="SAM" id="MobiDB-lite"/>
    </source>
</evidence>
<keyword evidence="5" id="KW-1185">Reference proteome</keyword>
<evidence type="ECO:0000256" key="3">
    <source>
        <dbReference type="SAM" id="Phobius"/>
    </source>
</evidence>
<feature type="compositionally biased region" description="Basic and acidic residues" evidence="2">
    <location>
        <begin position="69"/>
        <end position="82"/>
    </location>
</feature>
<feature type="transmembrane region" description="Helical" evidence="3">
    <location>
        <begin position="315"/>
        <end position="337"/>
    </location>
</feature>
<keyword evidence="3" id="KW-0472">Membrane</keyword>
<feature type="compositionally biased region" description="Low complexity" evidence="2">
    <location>
        <begin position="117"/>
        <end position="127"/>
    </location>
</feature>
<dbReference type="AlphaFoldDB" id="A0A226EHN5"/>
<feature type="region of interest" description="Disordered" evidence="2">
    <location>
        <begin position="111"/>
        <end position="162"/>
    </location>
</feature>
<feature type="coiled-coil region" evidence="1">
    <location>
        <begin position="227"/>
        <end position="254"/>
    </location>
</feature>
<evidence type="ECO:0000313" key="5">
    <source>
        <dbReference type="Proteomes" id="UP000198287"/>
    </source>
</evidence>
<dbReference type="OrthoDB" id="10644741at2759"/>
<reference evidence="4 5" key="1">
    <citation type="submission" date="2015-12" db="EMBL/GenBank/DDBJ databases">
        <title>The genome of Folsomia candida.</title>
        <authorList>
            <person name="Faddeeva A."/>
            <person name="Derks M.F."/>
            <person name="Anvar Y."/>
            <person name="Smit S."/>
            <person name="Van Straalen N."/>
            <person name="Roelofs D."/>
        </authorList>
    </citation>
    <scope>NUCLEOTIDE SEQUENCE [LARGE SCALE GENOMIC DNA]</scope>
    <source>
        <strain evidence="4 5">VU population</strain>
        <tissue evidence="4">Whole body</tissue>
    </source>
</reference>
<gene>
    <name evidence="4" type="ORF">Fcan01_08619</name>
</gene>
<proteinExistence type="predicted"/>
<feature type="region of interest" description="Disordered" evidence="2">
    <location>
        <begin position="49"/>
        <end position="92"/>
    </location>
</feature>
<dbReference type="Proteomes" id="UP000198287">
    <property type="component" value="Unassembled WGS sequence"/>
</dbReference>
<organism evidence="4 5">
    <name type="scientific">Folsomia candida</name>
    <name type="common">Springtail</name>
    <dbReference type="NCBI Taxonomy" id="158441"/>
    <lineage>
        <taxon>Eukaryota</taxon>
        <taxon>Metazoa</taxon>
        <taxon>Ecdysozoa</taxon>
        <taxon>Arthropoda</taxon>
        <taxon>Hexapoda</taxon>
        <taxon>Collembola</taxon>
        <taxon>Entomobryomorpha</taxon>
        <taxon>Isotomoidea</taxon>
        <taxon>Isotomidae</taxon>
        <taxon>Proisotominae</taxon>
        <taxon>Folsomia</taxon>
    </lineage>
</organism>
<dbReference type="InterPro" id="IPR019317">
    <property type="entry name" value="BRI3"/>
</dbReference>
<feature type="compositionally biased region" description="Basic residues" evidence="2">
    <location>
        <begin position="56"/>
        <end position="68"/>
    </location>
</feature>
<name>A0A226EHN5_FOLCA</name>
<evidence type="ECO:0000256" key="1">
    <source>
        <dbReference type="SAM" id="Coils"/>
    </source>
</evidence>
<feature type="compositionally biased region" description="Polar residues" evidence="2">
    <location>
        <begin position="140"/>
        <end position="152"/>
    </location>
</feature>